<name>A0A4P9XYW3_9FUNG</name>
<dbReference type="OrthoDB" id="20507at2759"/>
<dbReference type="GO" id="GO:0003723">
    <property type="term" value="F:RNA binding"/>
    <property type="evidence" value="ECO:0007669"/>
    <property type="project" value="TreeGrafter"/>
</dbReference>
<dbReference type="PANTHER" id="PTHR13384">
    <property type="entry name" value="G PATCH DOMAIN-CONTAINING PROTEIN 1"/>
    <property type="match status" value="1"/>
</dbReference>
<keyword evidence="4" id="KW-1185">Reference proteome</keyword>
<evidence type="ECO:0000256" key="1">
    <source>
        <dbReference type="SAM" id="MobiDB-lite"/>
    </source>
</evidence>
<dbReference type="EMBL" id="KZ988782">
    <property type="protein sequence ID" value="RKP11597.1"/>
    <property type="molecule type" value="Genomic_DNA"/>
</dbReference>
<dbReference type="PANTHER" id="PTHR13384:SF19">
    <property type="entry name" value="G PATCH DOMAIN-CONTAINING PROTEIN 1"/>
    <property type="match status" value="1"/>
</dbReference>
<feature type="region of interest" description="Disordered" evidence="1">
    <location>
        <begin position="67"/>
        <end position="99"/>
    </location>
</feature>
<dbReference type="Pfam" id="PF07713">
    <property type="entry name" value="DUF1604"/>
    <property type="match status" value="1"/>
</dbReference>
<dbReference type="GO" id="GO:0005634">
    <property type="term" value="C:nucleus"/>
    <property type="evidence" value="ECO:0007669"/>
    <property type="project" value="TreeGrafter"/>
</dbReference>
<dbReference type="AlphaFoldDB" id="A0A4P9XYW3"/>
<sequence length="132" mass="14605">MFSRGRSNPDPGRGDTFSLVGTPVSQSSSTFTPVWKQEVTDEQGRRRFHGAFTGGYSAGYFNTVGSKEGWAPQSFRSSRTSRHQWKDDEGERAGARPEDFMDEEDMADREALGELTVQGGYALATQEKGGER</sequence>
<evidence type="ECO:0000259" key="2">
    <source>
        <dbReference type="Pfam" id="PF07713"/>
    </source>
</evidence>
<evidence type="ECO:0000313" key="4">
    <source>
        <dbReference type="Proteomes" id="UP000267251"/>
    </source>
</evidence>
<protein>
    <recommendedName>
        <fullName evidence="2">G patch domain-containing protein</fullName>
    </recommendedName>
</protein>
<dbReference type="InterPro" id="IPR011666">
    <property type="entry name" value="DUF1604"/>
</dbReference>
<feature type="domain" description="G patch" evidence="2">
    <location>
        <begin position="32"/>
        <end position="118"/>
    </location>
</feature>
<dbReference type="Proteomes" id="UP000267251">
    <property type="component" value="Unassembled WGS sequence"/>
</dbReference>
<dbReference type="GO" id="GO:0006397">
    <property type="term" value="P:mRNA processing"/>
    <property type="evidence" value="ECO:0007669"/>
    <property type="project" value="InterPro"/>
</dbReference>
<organism evidence="3 4">
    <name type="scientific">Piptocephalis cylindrospora</name>
    <dbReference type="NCBI Taxonomy" id="1907219"/>
    <lineage>
        <taxon>Eukaryota</taxon>
        <taxon>Fungi</taxon>
        <taxon>Fungi incertae sedis</taxon>
        <taxon>Zoopagomycota</taxon>
        <taxon>Zoopagomycotina</taxon>
        <taxon>Zoopagomycetes</taxon>
        <taxon>Zoopagales</taxon>
        <taxon>Piptocephalidaceae</taxon>
        <taxon>Piptocephalis</taxon>
    </lineage>
</organism>
<proteinExistence type="predicted"/>
<feature type="region of interest" description="Disordered" evidence="1">
    <location>
        <begin position="1"/>
        <end position="32"/>
    </location>
</feature>
<reference evidence="4" key="1">
    <citation type="journal article" date="2018" name="Nat. Microbiol.">
        <title>Leveraging single-cell genomics to expand the fungal tree of life.</title>
        <authorList>
            <person name="Ahrendt S.R."/>
            <person name="Quandt C.A."/>
            <person name="Ciobanu D."/>
            <person name="Clum A."/>
            <person name="Salamov A."/>
            <person name="Andreopoulos B."/>
            <person name="Cheng J.F."/>
            <person name="Woyke T."/>
            <person name="Pelin A."/>
            <person name="Henrissat B."/>
            <person name="Reynolds N.K."/>
            <person name="Benny G.L."/>
            <person name="Smith M.E."/>
            <person name="James T.Y."/>
            <person name="Grigoriev I.V."/>
        </authorList>
    </citation>
    <scope>NUCLEOTIDE SEQUENCE [LARGE SCALE GENOMIC DNA]</scope>
</reference>
<evidence type="ECO:0000313" key="3">
    <source>
        <dbReference type="EMBL" id="RKP11597.1"/>
    </source>
</evidence>
<gene>
    <name evidence="3" type="ORF">BJ684DRAFT_12702</name>
</gene>
<feature type="compositionally biased region" description="Polar residues" evidence="1">
    <location>
        <begin position="23"/>
        <end position="32"/>
    </location>
</feature>
<accession>A0A4P9XYW3</accession>
<feature type="compositionally biased region" description="Basic and acidic residues" evidence="1">
    <location>
        <begin position="84"/>
        <end position="99"/>
    </location>
</feature>